<dbReference type="SUPFAM" id="SSF47090">
    <property type="entry name" value="PGBD-like"/>
    <property type="match status" value="1"/>
</dbReference>
<dbReference type="Gene3D" id="1.10.101.10">
    <property type="entry name" value="PGBD-like superfamily/PGBD"/>
    <property type="match status" value="1"/>
</dbReference>
<dbReference type="RefSeq" id="WP_003261323.1">
    <property type="nucleotide sequence ID" value="NZ_CDRX01000001.1"/>
</dbReference>
<dbReference type="Pfam" id="PF01471">
    <property type="entry name" value="PG_binding_1"/>
    <property type="match status" value="1"/>
</dbReference>
<dbReference type="GO" id="GO:0008933">
    <property type="term" value="F:peptidoglycan lytic transglycosylase activity"/>
    <property type="evidence" value="ECO:0007669"/>
    <property type="project" value="TreeGrafter"/>
</dbReference>
<dbReference type="EMBL" id="JAIVEX010000014">
    <property type="protein sequence ID" value="MDB0524374.1"/>
    <property type="molecule type" value="Genomic_DNA"/>
</dbReference>
<dbReference type="GO" id="GO:0009253">
    <property type="term" value="P:peptidoglycan catabolic process"/>
    <property type="evidence" value="ECO:0007669"/>
    <property type="project" value="TreeGrafter"/>
</dbReference>
<dbReference type="InterPro" id="IPR002477">
    <property type="entry name" value="Peptidoglycan-bd-like"/>
</dbReference>
<dbReference type="InterPro" id="IPR031304">
    <property type="entry name" value="SLT_2"/>
</dbReference>
<dbReference type="AlphaFoldDB" id="A0AAE3NNY1"/>
<protein>
    <submittedName>
        <fullName evidence="4">Lytic murein transglycosylase</fullName>
    </submittedName>
</protein>
<dbReference type="PANTHER" id="PTHR30163:SF8">
    <property type="entry name" value="LYTIC MUREIN TRANSGLYCOSYLASE"/>
    <property type="match status" value="1"/>
</dbReference>
<dbReference type="Proteomes" id="UP001143674">
    <property type="component" value="Unassembled WGS sequence"/>
</dbReference>
<keyword evidence="1" id="KW-0732">Signal</keyword>
<comment type="caution">
    <text evidence="4">The sequence shown here is derived from an EMBL/GenBank/DDBJ whole genome shotgun (WGS) entry which is preliminary data.</text>
</comment>
<organism evidence="4 5">
    <name type="scientific">Ralstonia solanacearum</name>
    <name type="common">Pseudomonas solanacearum</name>
    <dbReference type="NCBI Taxonomy" id="305"/>
    <lineage>
        <taxon>Bacteria</taxon>
        <taxon>Pseudomonadati</taxon>
        <taxon>Pseudomonadota</taxon>
        <taxon>Betaproteobacteria</taxon>
        <taxon>Burkholderiales</taxon>
        <taxon>Burkholderiaceae</taxon>
        <taxon>Ralstonia</taxon>
        <taxon>Ralstonia solanacearum species complex</taxon>
    </lineage>
</organism>
<proteinExistence type="predicted"/>
<evidence type="ECO:0000313" key="5">
    <source>
        <dbReference type="Proteomes" id="UP001143674"/>
    </source>
</evidence>
<dbReference type="InterPro" id="IPR011970">
    <property type="entry name" value="MltB_2"/>
</dbReference>
<feature type="domain" description="Transglycosylase SLT" evidence="3">
    <location>
        <begin position="56"/>
        <end position="348"/>
    </location>
</feature>
<evidence type="ECO:0000259" key="2">
    <source>
        <dbReference type="Pfam" id="PF01471"/>
    </source>
</evidence>
<dbReference type="Gene3D" id="1.10.530.10">
    <property type="match status" value="1"/>
</dbReference>
<feature type="chain" id="PRO_5043280001" evidence="1">
    <location>
        <begin position="26"/>
        <end position="427"/>
    </location>
</feature>
<dbReference type="InterPro" id="IPR036365">
    <property type="entry name" value="PGBD-like_sf"/>
</dbReference>
<dbReference type="NCBIfam" id="TIGR02283">
    <property type="entry name" value="MltB_2"/>
    <property type="match status" value="1"/>
</dbReference>
<dbReference type="KEGG" id="rsy:RSUY_43210"/>
<evidence type="ECO:0000256" key="1">
    <source>
        <dbReference type="SAM" id="SignalP"/>
    </source>
</evidence>
<evidence type="ECO:0000313" key="4">
    <source>
        <dbReference type="EMBL" id="MDB0524374.1"/>
    </source>
</evidence>
<gene>
    <name evidence="4" type="ORF">LBW55_22455</name>
</gene>
<dbReference type="Gene3D" id="1.10.8.350">
    <property type="entry name" value="Bacterial muramidase"/>
    <property type="match status" value="1"/>
</dbReference>
<dbReference type="SUPFAM" id="SSF53955">
    <property type="entry name" value="Lysozyme-like"/>
    <property type="match status" value="1"/>
</dbReference>
<dbReference type="InterPro" id="IPR043426">
    <property type="entry name" value="MltB-like"/>
</dbReference>
<evidence type="ECO:0000259" key="3">
    <source>
        <dbReference type="Pfam" id="PF13406"/>
    </source>
</evidence>
<dbReference type="PANTHER" id="PTHR30163">
    <property type="entry name" value="MEMBRANE-BOUND LYTIC MUREIN TRANSGLYCOSYLASE B"/>
    <property type="match status" value="1"/>
</dbReference>
<feature type="domain" description="Peptidoglycan binding-like" evidence="2">
    <location>
        <begin position="370"/>
        <end position="425"/>
    </location>
</feature>
<name>A0AAE3NNY1_RALSL</name>
<dbReference type="InterPro" id="IPR023346">
    <property type="entry name" value="Lysozyme-like_dom_sf"/>
</dbReference>
<accession>A0AAE3NNY1</accession>
<feature type="signal peptide" evidence="1">
    <location>
        <begin position="1"/>
        <end position="25"/>
    </location>
</feature>
<sequence length="427" mass="47004">MSKRFPIKAIAIFTLFSVGALNAMADEQNAQPSATGAMVSGASAVEASTPEATATFDAWVKSFRPKAMDAGISSSTFDAAFKQVTPDPEVVALDQRQPEFTTYIWDYLDKQITAERVQQGQSLLTSNDALFQRLERDYGVDRHVLTAIWGIESQYGSEIGKRYVIRSLATLANDGRRKTYAENQLLAALQMLQNDRVPREQLVGSWAGAMGQTQFIPTTYLAYAADGDGDQKRDIWNSSADALASAANYLKEANWQRGGMWGLEIRVPAPFDYALADLSIKKSVAEWQWLGVIGASEPIPPQIASLQASILLPAGYRGPKFLVLDGYRAIRRYNPSTAYALAVALLADRYAGKGRIVQPWPTDDPALNNAADIQRLQQKLTDRGYDPGTIDGIIGDRTQQAIRAYQKDHQLPQDGYASRSLLARLEQ</sequence>
<dbReference type="InterPro" id="IPR036366">
    <property type="entry name" value="PGBDSf"/>
</dbReference>
<reference evidence="4" key="1">
    <citation type="submission" date="2021-09" db="EMBL/GenBank/DDBJ databases">
        <title>Genomic analysis of Ralstonia spp.</title>
        <authorList>
            <person name="Aburjaile F."/>
            <person name="Ariute J.C."/>
            <person name="Pais A.K.L."/>
            <person name="Albuquerque G.M.R."/>
            <person name="Silva A.M.F."/>
            <person name="Brenig B."/>
            <person name="Azevedo V."/>
            <person name="Matiuzzi M."/>
            <person name="Ramos R."/>
            <person name="Goes-Neto A."/>
            <person name="Soares S."/>
            <person name="Iseppon A.M.B."/>
            <person name="Souza E."/>
            <person name="Gama M."/>
        </authorList>
    </citation>
    <scope>NUCLEOTIDE SEQUENCE</scope>
    <source>
        <strain evidence="4">B4</strain>
    </source>
</reference>
<dbReference type="Pfam" id="PF13406">
    <property type="entry name" value="SLT_2"/>
    <property type="match status" value="1"/>
</dbReference>